<dbReference type="Pfam" id="PF24626">
    <property type="entry name" value="SH3_Tf2-1"/>
    <property type="match status" value="1"/>
</dbReference>
<keyword evidence="3" id="KW-1185">Reference proteome</keyword>
<dbReference type="InterPro" id="IPR016197">
    <property type="entry name" value="Chromo-like_dom_sf"/>
</dbReference>
<evidence type="ECO:0000313" key="2">
    <source>
        <dbReference type="EMBL" id="WVZ14475.1"/>
    </source>
</evidence>
<organism evidence="2 3">
    <name type="scientific">Vigna mungo</name>
    <name type="common">Black gram</name>
    <name type="synonym">Phaseolus mungo</name>
    <dbReference type="NCBI Taxonomy" id="3915"/>
    <lineage>
        <taxon>Eukaryota</taxon>
        <taxon>Viridiplantae</taxon>
        <taxon>Streptophyta</taxon>
        <taxon>Embryophyta</taxon>
        <taxon>Tracheophyta</taxon>
        <taxon>Spermatophyta</taxon>
        <taxon>Magnoliopsida</taxon>
        <taxon>eudicotyledons</taxon>
        <taxon>Gunneridae</taxon>
        <taxon>Pentapetalae</taxon>
        <taxon>rosids</taxon>
        <taxon>fabids</taxon>
        <taxon>Fabales</taxon>
        <taxon>Fabaceae</taxon>
        <taxon>Papilionoideae</taxon>
        <taxon>50 kb inversion clade</taxon>
        <taxon>NPAAA clade</taxon>
        <taxon>indigoferoid/millettioid clade</taxon>
        <taxon>Phaseoleae</taxon>
        <taxon>Vigna</taxon>
    </lineage>
</organism>
<evidence type="ECO:0000259" key="1">
    <source>
        <dbReference type="Pfam" id="PF24626"/>
    </source>
</evidence>
<dbReference type="AlphaFoldDB" id="A0AAQ3NQC9"/>
<gene>
    <name evidence="2" type="ORF">V8G54_012041</name>
</gene>
<proteinExistence type="predicted"/>
<accession>A0AAQ3NQC9</accession>
<dbReference type="Proteomes" id="UP001374535">
    <property type="component" value="Chromosome 4"/>
</dbReference>
<dbReference type="InterPro" id="IPR056924">
    <property type="entry name" value="SH3_Tf2-1"/>
</dbReference>
<dbReference type="EMBL" id="CP144697">
    <property type="protein sequence ID" value="WVZ14475.1"/>
    <property type="molecule type" value="Genomic_DNA"/>
</dbReference>
<reference evidence="2 3" key="1">
    <citation type="journal article" date="2023" name="Life. Sci Alliance">
        <title>Evolutionary insights into 3D genome organization and epigenetic landscape of Vigna mungo.</title>
        <authorList>
            <person name="Junaid A."/>
            <person name="Singh B."/>
            <person name="Bhatia S."/>
        </authorList>
    </citation>
    <scope>NUCLEOTIDE SEQUENCE [LARGE SCALE GENOMIC DNA]</scope>
    <source>
        <strain evidence="2">Urdbean</strain>
    </source>
</reference>
<evidence type="ECO:0000313" key="3">
    <source>
        <dbReference type="Proteomes" id="UP001374535"/>
    </source>
</evidence>
<protein>
    <recommendedName>
        <fullName evidence="1">Tf2-1-like SH3-like domain-containing protein</fullName>
    </recommendedName>
</protein>
<sequence>MGPLAYKLNLPNTSRIHNVFHCSVLKAYEGPLPPSIDPLTPLLYENNSLVTPLAILGFKTNNVNGVLKRLSLVQWQGLSPDDTLWEDWITLQQTYDLEDKVISKGDGNVRYESPNFAANTTKDDVRPKRRTHKQKGYLILFIIKGLYESAYSRMKVG</sequence>
<feature type="domain" description="Tf2-1-like SH3-like" evidence="1">
    <location>
        <begin position="1"/>
        <end position="28"/>
    </location>
</feature>
<name>A0AAQ3NQC9_VIGMU</name>
<dbReference type="SUPFAM" id="SSF54160">
    <property type="entry name" value="Chromo domain-like"/>
    <property type="match status" value="1"/>
</dbReference>